<reference evidence="2" key="1">
    <citation type="submission" date="2017-03" db="EMBL/GenBank/DDBJ databases">
        <title>Genomes of endolithic fungi from Antarctica.</title>
        <authorList>
            <person name="Coleine C."/>
            <person name="Masonjones S."/>
            <person name="Stajich J.E."/>
        </authorList>
    </citation>
    <scope>NUCLEOTIDE SEQUENCE [LARGE SCALE GENOMIC DNA]</scope>
    <source>
        <strain evidence="2">CCFEE 5527</strain>
    </source>
</reference>
<evidence type="ECO:0000313" key="1">
    <source>
        <dbReference type="EMBL" id="OQO15181.1"/>
    </source>
</evidence>
<accession>A0A1V8TV84</accession>
<protein>
    <submittedName>
        <fullName evidence="1">Uncharacterized protein</fullName>
    </submittedName>
</protein>
<gene>
    <name evidence="1" type="ORF">B0A48_00564</name>
</gene>
<name>A0A1V8TV84_9PEZI</name>
<evidence type="ECO:0000313" key="2">
    <source>
        <dbReference type="Proteomes" id="UP000192596"/>
    </source>
</evidence>
<dbReference type="EMBL" id="NAJO01000001">
    <property type="protein sequence ID" value="OQO15181.1"/>
    <property type="molecule type" value="Genomic_DNA"/>
</dbReference>
<sequence>MKRKGISPIVKESSRSWAIYRGPHGLHTNRSGMAAAYDLNDELVGEPHKWEKQRDKLERVQAEAETNGWPKCGAKRPLKEVARVEQSKRDGTMSSCKISFSSIVGIVDIDGTEHHIDVGSVSVPCPVLKAALRDDLPPLDPRTMSHMRIARGTWHMYQEWLYQGTFDPLLGTGCYFDDMWCRCLPLVDLYLAGEYMQDD</sequence>
<proteinExistence type="predicted"/>
<keyword evidence="2" id="KW-1185">Reference proteome</keyword>
<comment type="caution">
    <text evidence="1">The sequence shown here is derived from an EMBL/GenBank/DDBJ whole genome shotgun (WGS) entry which is preliminary data.</text>
</comment>
<organism evidence="1 2">
    <name type="scientific">Cryoendolithus antarcticus</name>
    <dbReference type="NCBI Taxonomy" id="1507870"/>
    <lineage>
        <taxon>Eukaryota</taxon>
        <taxon>Fungi</taxon>
        <taxon>Dikarya</taxon>
        <taxon>Ascomycota</taxon>
        <taxon>Pezizomycotina</taxon>
        <taxon>Dothideomycetes</taxon>
        <taxon>Dothideomycetidae</taxon>
        <taxon>Cladosporiales</taxon>
        <taxon>Cladosporiaceae</taxon>
        <taxon>Cryoendolithus</taxon>
    </lineage>
</organism>
<dbReference type="Proteomes" id="UP000192596">
    <property type="component" value="Unassembled WGS sequence"/>
</dbReference>
<dbReference type="AlphaFoldDB" id="A0A1V8TV84"/>
<dbReference type="InParanoid" id="A0A1V8TV84"/>